<dbReference type="Pfam" id="PF02469">
    <property type="entry name" value="Fasciclin"/>
    <property type="match status" value="1"/>
</dbReference>
<gene>
    <name evidence="5" type="ORF">JOL79_23930</name>
</gene>
<dbReference type="PANTHER" id="PTHR10900:SF77">
    <property type="entry name" value="FI19380P1"/>
    <property type="match status" value="1"/>
</dbReference>
<accession>A0A940WJV3</accession>
<dbReference type="AlphaFoldDB" id="A0A940WJV3"/>
<organism evidence="5 6">
    <name type="scientific">Microbispora oryzae</name>
    <dbReference type="NCBI Taxonomy" id="2806554"/>
    <lineage>
        <taxon>Bacteria</taxon>
        <taxon>Bacillati</taxon>
        <taxon>Actinomycetota</taxon>
        <taxon>Actinomycetes</taxon>
        <taxon>Streptosporangiales</taxon>
        <taxon>Streptosporangiaceae</taxon>
        <taxon>Microbispora</taxon>
    </lineage>
</organism>
<dbReference type="GO" id="GO:0031012">
    <property type="term" value="C:extracellular matrix"/>
    <property type="evidence" value="ECO:0007669"/>
    <property type="project" value="TreeGrafter"/>
</dbReference>
<feature type="signal peptide" evidence="3">
    <location>
        <begin position="1"/>
        <end position="25"/>
    </location>
</feature>
<reference evidence="5" key="1">
    <citation type="submission" date="2021-02" db="EMBL/GenBank/DDBJ databases">
        <title>Draft genome sequence of Microbispora sp. RL4-1S isolated from rice leaves in Thailand.</title>
        <authorList>
            <person name="Muangham S."/>
            <person name="Duangmal K."/>
        </authorList>
    </citation>
    <scope>NUCLEOTIDE SEQUENCE</scope>
    <source>
        <strain evidence="5">RL4-1S</strain>
    </source>
</reference>
<evidence type="ECO:0000313" key="5">
    <source>
        <dbReference type="EMBL" id="MBP2706861.1"/>
    </source>
</evidence>
<dbReference type="EMBL" id="JAFCNB010000015">
    <property type="protein sequence ID" value="MBP2706861.1"/>
    <property type="molecule type" value="Genomic_DNA"/>
</dbReference>
<dbReference type="PANTHER" id="PTHR10900">
    <property type="entry name" value="PERIOSTIN-RELATED"/>
    <property type="match status" value="1"/>
</dbReference>
<keyword evidence="1 3" id="KW-0732">Signal</keyword>
<comment type="caution">
    <text evidence="5">The sequence shown here is derived from an EMBL/GenBank/DDBJ whole genome shotgun (WGS) entry which is preliminary data.</text>
</comment>
<dbReference type="GO" id="GO:0030198">
    <property type="term" value="P:extracellular matrix organization"/>
    <property type="evidence" value="ECO:0007669"/>
    <property type="project" value="TreeGrafter"/>
</dbReference>
<protein>
    <submittedName>
        <fullName evidence="5">Fasciclin domain-containing protein</fullName>
    </submittedName>
</protein>
<evidence type="ECO:0000256" key="1">
    <source>
        <dbReference type="ARBA" id="ARBA00022729"/>
    </source>
</evidence>
<dbReference type="Proteomes" id="UP000674234">
    <property type="component" value="Unassembled WGS sequence"/>
</dbReference>
<dbReference type="RefSeq" id="WP_210158147.1">
    <property type="nucleotide sequence ID" value="NZ_JAFCNB010000015.1"/>
</dbReference>
<dbReference type="SMART" id="SM00554">
    <property type="entry name" value="FAS1"/>
    <property type="match status" value="1"/>
</dbReference>
<dbReference type="InterPro" id="IPR050904">
    <property type="entry name" value="Adhesion/Biosynth-related"/>
</dbReference>
<evidence type="ECO:0000259" key="4">
    <source>
        <dbReference type="PROSITE" id="PS50213"/>
    </source>
</evidence>
<dbReference type="FunFam" id="2.30.180.10:FF:000019">
    <property type="entry name" value="Cell surface lipoprotein"/>
    <property type="match status" value="1"/>
</dbReference>
<dbReference type="SUPFAM" id="SSF82153">
    <property type="entry name" value="FAS1 domain"/>
    <property type="match status" value="1"/>
</dbReference>
<dbReference type="InterPro" id="IPR000782">
    <property type="entry name" value="FAS1_domain"/>
</dbReference>
<name>A0A940WJV3_9ACTN</name>
<proteinExistence type="predicted"/>
<dbReference type="PROSITE" id="PS50213">
    <property type="entry name" value="FAS1"/>
    <property type="match status" value="1"/>
</dbReference>
<evidence type="ECO:0000256" key="2">
    <source>
        <dbReference type="SAM" id="MobiDB-lite"/>
    </source>
</evidence>
<feature type="chain" id="PRO_5039556971" evidence="3">
    <location>
        <begin position="26"/>
        <end position="218"/>
    </location>
</feature>
<evidence type="ECO:0000256" key="3">
    <source>
        <dbReference type="SAM" id="SignalP"/>
    </source>
</evidence>
<feature type="domain" description="FAS1" evidence="4">
    <location>
        <begin position="86"/>
        <end position="215"/>
    </location>
</feature>
<evidence type="ECO:0000313" key="6">
    <source>
        <dbReference type="Proteomes" id="UP000674234"/>
    </source>
</evidence>
<dbReference type="GO" id="GO:0007155">
    <property type="term" value="P:cell adhesion"/>
    <property type="evidence" value="ECO:0007669"/>
    <property type="project" value="TreeGrafter"/>
</dbReference>
<sequence length="218" mass="21813">MKSRLLALSAFAAALALCTSCGGQSATTSAAPAAANESETASEGATAETSQSESATASPGASATPFGPGCSSLPASGPGSAAEVAKQPVATALASIPSLSTLAKAVKKAGLVETLNAADGITVFAPTNEAFDKIPKKKLDQVLADRKALTTLLSYHVVKGRKSPSDLQSGKVSSLQGSDLTVSGSGDNLKVNDANIVCGNVSTRNATVYMIDKVLMPR</sequence>
<feature type="region of interest" description="Disordered" evidence="2">
    <location>
        <begin position="32"/>
        <end position="81"/>
    </location>
</feature>
<dbReference type="GO" id="GO:0005615">
    <property type="term" value="C:extracellular space"/>
    <property type="evidence" value="ECO:0007669"/>
    <property type="project" value="TreeGrafter"/>
</dbReference>
<dbReference type="GO" id="GO:0050839">
    <property type="term" value="F:cell adhesion molecule binding"/>
    <property type="evidence" value="ECO:0007669"/>
    <property type="project" value="TreeGrafter"/>
</dbReference>
<dbReference type="InterPro" id="IPR036378">
    <property type="entry name" value="FAS1_dom_sf"/>
</dbReference>
<dbReference type="Gene3D" id="2.30.180.10">
    <property type="entry name" value="FAS1 domain"/>
    <property type="match status" value="1"/>
</dbReference>
<keyword evidence="6" id="KW-1185">Reference proteome</keyword>